<sequence>MINVVDSICDVVGATTITSYCCQIGCI</sequence>
<evidence type="ECO:0000313" key="1">
    <source>
        <dbReference type="EMBL" id="MBX41853.1"/>
    </source>
</evidence>
<dbReference type="AlphaFoldDB" id="A0A2P2NHD8"/>
<proteinExistence type="predicted"/>
<dbReference type="EMBL" id="GGEC01061369">
    <property type="protein sequence ID" value="MBX41853.1"/>
    <property type="molecule type" value="Transcribed_RNA"/>
</dbReference>
<organism evidence="1">
    <name type="scientific">Rhizophora mucronata</name>
    <name type="common">Asiatic mangrove</name>
    <dbReference type="NCBI Taxonomy" id="61149"/>
    <lineage>
        <taxon>Eukaryota</taxon>
        <taxon>Viridiplantae</taxon>
        <taxon>Streptophyta</taxon>
        <taxon>Embryophyta</taxon>
        <taxon>Tracheophyta</taxon>
        <taxon>Spermatophyta</taxon>
        <taxon>Magnoliopsida</taxon>
        <taxon>eudicotyledons</taxon>
        <taxon>Gunneridae</taxon>
        <taxon>Pentapetalae</taxon>
        <taxon>rosids</taxon>
        <taxon>fabids</taxon>
        <taxon>Malpighiales</taxon>
        <taxon>Rhizophoraceae</taxon>
        <taxon>Rhizophora</taxon>
    </lineage>
</organism>
<protein>
    <submittedName>
        <fullName evidence="1">Uncharacterized protein</fullName>
    </submittedName>
</protein>
<name>A0A2P2NHD8_RHIMU</name>
<reference evidence="1" key="1">
    <citation type="submission" date="2018-02" db="EMBL/GenBank/DDBJ databases">
        <title>Rhizophora mucronata_Transcriptome.</title>
        <authorList>
            <person name="Meera S.P."/>
            <person name="Sreeshan A."/>
            <person name="Augustine A."/>
        </authorList>
    </citation>
    <scope>NUCLEOTIDE SEQUENCE</scope>
    <source>
        <tissue evidence="1">Leaf</tissue>
    </source>
</reference>
<accession>A0A2P2NHD8</accession>